<protein>
    <submittedName>
        <fullName evidence="1">Uncharacterized protein</fullName>
    </submittedName>
</protein>
<dbReference type="EMBL" id="KV051820">
    <property type="protein sequence ID" value="KZV06927.1"/>
    <property type="molecule type" value="Genomic_DNA"/>
</dbReference>
<name>A0A2Z6ZVL8_9LAMI</name>
<proteinExistence type="predicted"/>
<keyword evidence="2" id="KW-1185">Reference proteome</keyword>
<accession>A0A2Z6ZVL8</accession>
<dbReference type="Proteomes" id="UP000250235">
    <property type="component" value="Unassembled WGS sequence"/>
</dbReference>
<dbReference type="AlphaFoldDB" id="A0A2Z6ZVL8"/>
<evidence type="ECO:0000313" key="1">
    <source>
        <dbReference type="EMBL" id="KZV06927.1"/>
    </source>
</evidence>
<reference evidence="1 2" key="1">
    <citation type="journal article" date="2015" name="Proc. Natl. Acad. Sci. U.S.A.">
        <title>The resurrection genome of Boea hygrometrica: A blueprint for survival of dehydration.</title>
        <authorList>
            <person name="Xiao L."/>
            <person name="Yang G."/>
            <person name="Zhang L."/>
            <person name="Yang X."/>
            <person name="Zhao S."/>
            <person name="Ji Z."/>
            <person name="Zhou Q."/>
            <person name="Hu M."/>
            <person name="Wang Y."/>
            <person name="Chen M."/>
            <person name="Xu Y."/>
            <person name="Jin H."/>
            <person name="Xiao X."/>
            <person name="Hu G."/>
            <person name="Bao F."/>
            <person name="Hu Y."/>
            <person name="Wan P."/>
            <person name="Li L."/>
            <person name="Deng X."/>
            <person name="Kuang T."/>
            <person name="Xiang C."/>
            <person name="Zhu J.K."/>
            <person name="Oliver M.J."/>
            <person name="He Y."/>
        </authorList>
    </citation>
    <scope>NUCLEOTIDE SEQUENCE [LARGE SCALE GENOMIC DNA]</scope>
    <source>
        <strain evidence="2">cv. XS01</strain>
    </source>
</reference>
<gene>
    <name evidence="1" type="ORF">F511_45592</name>
</gene>
<organism evidence="1 2">
    <name type="scientific">Dorcoceras hygrometricum</name>
    <dbReference type="NCBI Taxonomy" id="472368"/>
    <lineage>
        <taxon>Eukaryota</taxon>
        <taxon>Viridiplantae</taxon>
        <taxon>Streptophyta</taxon>
        <taxon>Embryophyta</taxon>
        <taxon>Tracheophyta</taxon>
        <taxon>Spermatophyta</taxon>
        <taxon>Magnoliopsida</taxon>
        <taxon>eudicotyledons</taxon>
        <taxon>Gunneridae</taxon>
        <taxon>Pentapetalae</taxon>
        <taxon>asterids</taxon>
        <taxon>lamiids</taxon>
        <taxon>Lamiales</taxon>
        <taxon>Gesneriaceae</taxon>
        <taxon>Didymocarpoideae</taxon>
        <taxon>Trichosporeae</taxon>
        <taxon>Loxocarpinae</taxon>
        <taxon>Dorcoceras</taxon>
    </lineage>
</organism>
<sequence length="115" mass="12661">MAAGRRRVRRPLPRAHVRARHAHWMHMAAENWPPPSRMEADQLLMDAQPTGRRWPLSRAKIAQPMAAGRAALRAAVRCAWRGDERLLPPDLLAAAAAVRPPSGDVSGSVATADFF</sequence>
<evidence type="ECO:0000313" key="2">
    <source>
        <dbReference type="Proteomes" id="UP000250235"/>
    </source>
</evidence>